<dbReference type="Proteomes" id="UP000264541">
    <property type="component" value="Unassembled WGS sequence"/>
</dbReference>
<comment type="caution">
    <text evidence="1">The sequence shown here is derived from an EMBL/GenBank/DDBJ whole genome shotgun (WGS) entry which is preliminary data.</text>
</comment>
<accession>A0A372LS41</accession>
<reference evidence="1 2" key="1">
    <citation type="submission" date="2018-08" db="EMBL/GenBank/DDBJ databases">
        <title>Bacillus chawlae sp. nov., Bacillus glennii sp. nov., and Bacillus saganii sp. nov. Isolated from the Vehicle Assembly Building at Kennedy Space Center where the Viking Spacecraft were Assembled.</title>
        <authorList>
            <person name="Seuylemezian A."/>
            <person name="Vaishampayan P."/>
        </authorList>
    </citation>
    <scope>NUCLEOTIDE SEQUENCE [LARGE SCALE GENOMIC DNA]</scope>
    <source>
        <strain evidence="1 2">V47-23a</strain>
    </source>
</reference>
<name>A0A372LS41_9BACI</name>
<keyword evidence="2" id="KW-1185">Reference proteome</keyword>
<sequence>MISALIIYCSVKLTIYFIYVPKFRIPYVYKSQANEEIPLLAQAFLMILVYRCKHFAELTKIYGKFFIVKNSPLFTCRNRPHTLKPE</sequence>
<proteinExistence type="predicted"/>
<gene>
    <name evidence="1" type="ORF">D0469_03390</name>
</gene>
<evidence type="ECO:0000313" key="2">
    <source>
        <dbReference type="Proteomes" id="UP000264541"/>
    </source>
</evidence>
<dbReference type="EMBL" id="QVTE01000008">
    <property type="protein sequence ID" value="RFU70998.1"/>
    <property type="molecule type" value="Genomic_DNA"/>
</dbReference>
<organism evidence="1 2">
    <name type="scientific">Peribacillus saganii</name>
    <dbReference type="NCBI Taxonomy" id="2303992"/>
    <lineage>
        <taxon>Bacteria</taxon>
        <taxon>Bacillati</taxon>
        <taxon>Bacillota</taxon>
        <taxon>Bacilli</taxon>
        <taxon>Bacillales</taxon>
        <taxon>Bacillaceae</taxon>
        <taxon>Peribacillus</taxon>
    </lineage>
</organism>
<dbReference type="AlphaFoldDB" id="A0A372LS41"/>
<protein>
    <submittedName>
        <fullName evidence="1">Uncharacterized protein</fullName>
    </submittedName>
</protein>
<evidence type="ECO:0000313" key="1">
    <source>
        <dbReference type="EMBL" id="RFU70998.1"/>
    </source>
</evidence>